<feature type="region of interest" description="Disordered" evidence="1">
    <location>
        <begin position="333"/>
        <end position="355"/>
    </location>
</feature>
<dbReference type="Gene3D" id="3.60.10.10">
    <property type="entry name" value="Endonuclease/exonuclease/phosphatase"/>
    <property type="match status" value="1"/>
</dbReference>
<dbReference type="HOGENOM" id="CLU_364725_0_0_1"/>
<sequence>MAQKVSRTAMTPSDENPPTETEAAKSAQVPSNPNRAHHPTRLIIQFLPNGIDIDKRMDSKTIVNTVNEALAENQGSSHLKIVAASYNKQGNLILSTIGGQTAAELAPFADLFKAKIAQGQTAEAREDKRWFKIQVDGLSTVSVTIDGLRGVYSPDSVHEELAACNPIYSTAKLNIVSRPRWMRTVEETRRTTRSSVVFAVDSESMAKKILSRKTLAAFGRHCTLRAYQDRPPITQCKKCWGWDHIAEKCKAPSDTCRLCSEEHSEAAHPVTECTTCLIMEANGDMVTEVDGVGCDHNHSCTNCKTAGADAPSCNHTADLRRCPVRLSKYGTARGYERKAEQTGNPWRAVAPAPNPVSKAKPRLLQMLETPDEPHYTQPIRIAQLNAQRKKDVVINLLNEHINDFDIILLQEPAWGFIGSENGKDIVGPVALQGWIPIIPITKSTDTRPRTMAYYRQREDFEITLRTDILEDRDGQILDINQQGQPRVTIINTYNDTPGLKRRCILNRLRRLNLENNHATIITGDFNLHHDLWSARPVVNDQLTEKIVDWLSEKGFALLNPKGEITHPQRNRNERPSVIDLTFANGQAVASNIVQEWAIDPSLAHDSDHYGIKFTINHTPVEIHNITGEKYSLKDVDMDVWTKAIEDEMAMEKRTLDLLLSEDPLTEDSLDECEQALTKCILNTIASAGKQGWATEKLESATSNDIWGFQDWSKGARNYPTPPISTGEGTPKAVSHKDKCEAIRRELYQPPPELETEFQPNLTDRLD</sequence>
<protein>
    <recommendedName>
        <fullName evidence="2">Endonuclease/exonuclease/phosphatase domain-containing protein</fullName>
    </recommendedName>
</protein>
<feature type="region of interest" description="Disordered" evidence="1">
    <location>
        <begin position="1"/>
        <end position="39"/>
    </location>
</feature>
<evidence type="ECO:0000313" key="4">
    <source>
        <dbReference type="Proteomes" id="UP000027222"/>
    </source>
</evidence>
<feature type="non-terminal residue" evidence="3">
    <location>
        <position position="766"/>
    </location>
</feature>
<dbReference type="EMBL" id="KL142599">
    <property type="protein sequence ID" value="KDR64996.1"/>
    <property type="molecule type" value="Genomic_DNA"/>
</dbReference>
<dbReference type="Proteomes" id="UP000027222">
    <property type="component" value="Unassembled WGS sequence"/>
</dbReference>
<dbReference type="OrthoDB" id="2855870at2759"/>
<evidence type="ECO:0000256" key="1">
    <source>
        <dbReference type="SAM" id="MobiDB-lite"/>
    </source>
</evidence>
<name>A0A067S2K6_GALM3</name>
<feature type="compositionally biased region" description="Polar residues" evidence="1">
    <location>
        <begin position="1"/>
        <end position="19"/>
    </location>
</feature>
<evidence type="ECO:0000313" key="3">
    <source>
        <dbReference type="EMBL" id="KDR64996.1"/>
    </source>
</evidence>
<proteinExistence type="predicted"/>
<keyword evidence="4" id="KW-1185">Reference proteome</keyword>
<dbReference type="STRING" id="685588.A0A067S2K6"/>
<dbReference type="GO" id="GO:0003824">
    <property type="term" value="F:catalytic activity"/>
    <property type="evidence" value="ECO:0007669"/>
    <property type="project" value="InterPro"/>
</dbReference>
<gene>
    <name evidence="3" type="ORF">GALMADRAFT_1344135</name>
</gene>
<accession>A0A067S2K6</accession>
<organism evidence="3 4">
    <name type="scientific">Galerina marginata (strain CBS 339.88)</name>
    <dbReference type="NCBI Taxonomy" id="685588"/>
    <lineage>
        <taxon>Eukaryota</taxon>
        <taxon>Fungi</taxon>
        <taxon>Dikarya</taxon>
        <taxon>Basidiomycota</taxon>
        <taxon>Agaricomycotina</taxon>
        <taxon>Agaricomycetes</taxon>
        <taxon>Agaricomycetidae</taxon>
        <taxon>Agaricales</taxon>
        <taxon>Agaricineae</taxon>
        <taxon>Strophariaceae</taxon>
        <taxon>Galerina</taxon>
    </lineage>
</organism>
<feature type="domain" description="Endonuclease/exonuclease/phosphatase" evidence="2">
    <location>
        <begin position="488"/>
        <end position="611"/>
    </location>
</feature>
<dbReference type="Pfam" id="PF14529">
    <property type="entry name" value="Exo_endo_phos_2"/>
    <property type="match status" value="1"/>
</dbReference>
<evidence type="ECO:0000259" key="2">
    <source>
        <dbReference type="Pfam" id="PF14529"/>
    </source>
</evidence>
<dbReference type="InterPro" id="IPR005135">
    <property type="entry name" value="Endo/exonuclease/phosphatase"/>
</dbReference>
<dbReference type="AlphaFoldDB" id="A0A067S2K6"/>
<reference evidence="4" key="1">
    <citation type="journal article" date="2014" name="Proc. Natl. Acad. Sci. U.S.A.">
        <title>Extensive sampling of basidiomycete genomes demonstrates inadequacy of the white-rot/brown-rot paradigm for wood decay fungi.</title>
        <authorList>
            <person name="Riley R."/>
            <person name="Salamov A.A."/>
            <person name="Brown D.W."/>
            <person name="Nagy L.G."/>
            <person name="Floudas D."/>
            <person name="Held B.W."/>
            <person name="Levasseur A."/>
            <person name="Lombard V."/>
            <person name="Morin E."/>
            <person name="Otillar R."/>
            <person name="Lindquist E.A."/>
            <person name="Sun H."/>
            <person name="LaButti K.M."/>
            <person name="Schmutz J."/>
            <person name="Jabbour D."/>
            <person name="Luo H."/>
            <person name="Baker S.E."/>
            <person name="Pisabarro A.G."/>
            <person name="Walton J.D."/>
            <person name="Blanchette R.A."/>
            <person name="Henrissat B."/>
            <person name="Martin F."/>
            <person name="Cullen D."/>
            <person name="Hibbett D.S."/>
            <person name="Grigoriev I.V."/>
        </authorList>
    </citation>
    <scope>NUCLEOTIDE SEQUENCE [LARGE SCALE GENOMIC DNA]</scope>
    <source>
        <strain evidence="4">CBS 339.88</strain>
    </source>
</reference>
<dbReference type="SUPFAM" id="SSF56219">
    <property type="entry name" value="DNase I-like"/>
    <property type="match status" value="1"/>
</dbReference>
<dbReference type="InterPro" id="IPR036691">
    <property type="entry name" value="Endo/exonu/phosph_ase_sf"/>
</dbReference>